<evidence type="ECO:0000313" key="2">
    <source>
        <dbReference type="Proteomes" id="UP000593560"/>
    </source>
</evidence>
<protein>
    <submittedName>
        <fullName evidence="1">Uncharacterized protein</fullName>
    </submittedName>
</protein>
<reference evidence="1 2" key="1">
    <citation type="journal article" date="2019" name="Genome Biol. Evol.">
        <title>Insights into the evolution of the New World diploid cottons (Gossypium, subgenus Houzingenia) based on genome sequencing.</title>
        <authorList>
            <person name="Grover C.E."/>
            <person name="Arick M.A. 2nd"/>
            <person name="Thrash A."/>
            <person name="Conover J.L."/>
            <person name="Sanders W.S."/>
            <person name="Peterson D.G."/>
            <person name="Frelichowski J.E."/>
            <person name="Scheffler J.A."/>
            <person name="Scheffler B.E."/>
            <person name="Wendel J.F."/>
        </authorList>
    </citation>
    <scope>NUCLEOTIDE SEQUENCE [LARGE SCALE GENOMIC DNA]</scope>
    <source>
        <strain evidence="1">0</strain>
        <tissue evidence="1">Leaf</tissue>
    </source>
</reference>
<proteinExistence type="predicted"/>
<gene>
    <name evidence="1" type="ORF">Gohar_027340</name>
</gene>
<name>A0A7J9HVW7_9ROSI</name>
<accession>A0A7J9HVW7</accession>
<dbReference type="OrthoDB" id="988871at2759"/>
<dbReference type="Proteomes" id="UP000593560">
    <property type="component" value="Unassembled WGS sequence"/>
</dbReference>
<organism evidence="1 2">
    <name type="scientific">Gossypium harknessii</name>
    <dbReference type="NCBI Taxonomy" id="34285"/>
    <lineage>
        <taxon>Eukaryota</taxon>
        <taxon>Viridiplantae</taxon>
        <taxon>Streptophyta</taxon>
        <taxon>Embryophyta</taxon>
        <taxon>Tracheophyta</taxon>
        <taxon>Spermatophyta</taxon>
        <taxon>Magnoliopsida</taxon>
        <taxon>eudicotyledons</taxon>
        <taxon>Gunneridae</taxon>
        <taxon>Pentapetalae</taxon>
        <taxon>rosids</taxon>
        <taxon>malvids</taxon>
        <taxon>Malvales</taxon>
        <taxon>Malvaceae</taxon>
        <taxon>Malvoideae</taxon>
        <taxon>Gossypium</taxon>
    </lineage>
</organism>
<feature type="non-terminal residue" evidence="1">
    <location>
        <position position="54"/>
    </location>
</feature>
<sequence>MTKDFQVCTFMHVQRSANGVAHQLVSEWLKLKLAFFESNGVLDFVDELVEEDRC</sequence>
<dbReference type="AlphaFoldDB" id="A0A7J9HVW7"/>
<comment type="caution">
    <text evidence="1">The sequence shown here is derived from an EMBL/GenBank/DDBJ whole genome shotgun (WGS) entry which is preliminary data.</text>
</comment>
<keyword evidence="2" id="KW-1185">Reference proteome</keyword>
<evidence type="ECO:0000313" key="1">
    <source>
        <dbReference type="EMBL" id="MBA0813494.1"/>
    </source>
</evidence>
<dbReference type="EMBL" id="JABFAD010000011">
    <property type="protein sequence ID" value="MBA0813494.1"/>
    <property type="molecule type" value="Genomic_DNA"/>
</dbReference>